<keyword evidence="4" id="KW-0547">Nucleotide-binding</keyword>
<dbReference type="CDD" id="cd18575">
    <property type="entry name" value="ABC_6TM_bac_exporter_ABCB8_10_like"/>
    <property type="match status" value="1"/>
</dbReference>
<feature type="domain" description="ABC transporter" evidence="9">
    <location>
        <begin position="372"/>
        <end position="608"/>
    </location>
</feature>
<dbReference type="SUPFAM" id="SSF52540">
    <property type="entry name" value="P-loop containing nucleoside triphosphate hydrolases"/>
    <property type="match status" value="1"/>
</dbReference>
<feature type="transmembrane region" description="Helical" evidence="8">
    <location>
        <begin position="54"/>
        <end position="74"/>
    </location>
</feature>
<comment type="similarity">
    <text evidence="2">Belongs to the ABC transporter superfamily.</text>
</comment>
<feature type="domain" description="ABC transmembrane type-1" evidence="10">
    <location>
        <begin position="56"/>
        <end position="337"/>
    </location>
</feature>
<name>A0ABQ5ULV6_9HYPH</name>
<evidence type="ECO:0000256" key="2">
    <source>
        <dbReference type="ARBA" id="ARBA00005417"/>
    </source>
</evidence>
<evidence type="ECO:0000259" key="10">
    <source>
        <dbReference type="PROSITE" id="PS50929"/>
    </source>
</evidence>
<feature type="transmembrane region" description="Helical" evidence="8">
    <location>
        <begin position="272"/>
        <end position="296"/>
    </location>
</feature>
<comment type="caution">
    <text evidence="11">The sequence shown here is derived from an EMBL/GenBank/DDBJ whole genome shotgun (WGS) entry which is preliminary data.</text>
</comment>
<dbReference type="InterPro" id="IPR003593">
    <property type="entry name" value="AAA+_ATPase"/>
</dbReference>
<evidence type="ECO:0000256" key="5">
    <source>
        <dbReference type="ARBA" id="ARBA00022840"/>
    </source>
</evidence>
<dbReference type="InterPro" id="IPR039421">
    <property type="entry name" value="Type_1_exporter"/>
</dbReference>
<dbReference type="PANTHER" id="PTHR43394:SF1">
    <property type="entry name" value="ATP-BINDING CASSETTE SUB-FAMILY B MEMBER 10, MITOCHONDRIAL"/>
    <property type="match status" value="1"/>
</dbReference>
<dbReference type="Gene3D" id="1.20.1560.10">
    <property type="entry name" value="ABC transporter type 1, transmembrane domain"/>
    <property type="match status" value="1"/>
</dbReference>
<dbReference type="Proteomes" id="UP001161405">
    <property type="component" value="Unassembled WGS sequence"/>
</dbReference>
<evidence type="ECO:0000313" key="11">
    <source>
        <dbReference type="EMBL" id="GLQ16275.1"/>
    </source>
</evidence>
<dbReference type="CDD" id="cd03249">
    <property type="entry name" value="ABC_MTABC3_MDL1_MDL2"/>
    <property type="match status" value="1"/>
</dbReference>
<evidence type="ECO:0000259" key="9">
    <source>
        <dbReference type="PROSITE" id="PS50893"/>
    </source>
</evidence>
<accession>A0ABQ5ULV6</accession>
<dbReference type="Gene3D" id="3.40.50.300">
    <property type="entry name" value="P-loop containing nucleotide triphosphate hydrolases"/>
    <property type="match status" value="1"/>
</dbReference>
<evidence type="ECO:0000256" key="1">
    <source>
        <dbReference type="ARBA" id="ARBA00004651"/>
    </source>
</evidence>
<reference evidence="11" key="2">
    <citation type="submission" date="2023-01" db="EMBL/GenBank/DDBJ databases">
        <title>Draft genome sequence of Maritalea porphyrae strain NBRC 107169.</title>
        <authorList>
            <person name="Sun Q."/>
            <person name="Mori K."/>
        </authorList>
    </citation>
    <scope>NUCLEOTIDE SEQUENCE</scope>
    <source>
        <strain evidence="11">NBRC 107169</strain>
    </source>
</reference>
<evidence type="ECO:0000256" key="3">
    <source>
        <dbReference type="ARBA" id="ARBA00022692"/>
    </source>
</evidence>
<reference evidence="11" key="1">
    <citation type="journal article" date="2014" name="Int. J. Syst. Evol. Microbiol.">
        <title>Complete genome of a new Firmicutes species belonging to the dominant human colonic microbiota ('Ruminococcus bicirculans') reveals two chromosomes and a selective capacity to utilize plant glucans.</title>
        <authorList>
            <consortium name="NISC Comparative Sequencing Program"/>
            <person name="Wegmann U."/>
            <person name="Louis P."/>
            <person name="Goesmann A."/>
            <person name="Henrissat B."/>
            <person name="Duncan S.H."/>
            <person name="Flint H.J."/>
        </authorList>
    </citation>
    <scope>NUCLEOTIDE SEQUENCE</scope>
    <source>
        <strain evidence="11">NBRC 107169</strain>
    </source>
</reference>
<keyword evidence="5" id="KW-0067">ATP-binding</keyword>
<dbReference type="PROSITE" id="PS50929">
    <property type="entry name" value="ABC_TM1F"/>
    <property type="match status" value="1"/>
</dbReference>
<evidence type="ECO:0000256" key="8">
    <source>
        <dbReference type="SAM" id="Phobius"/>
    </source>
</evidence>
<protein>
    <submittedName>
        <fullName evidence="11">ABC transporter</fullName>
    </submittedName>
</protein>
<proteinExistence type="inferred from homology"/>
<dbReference type="RefSeq" id="WP_284361815.1">
    <property type="nucleotide sequence ID" value="NZ_BSNI01000001.1"/>
</dbReference>
<feature type="transmembrane region" description="Helical" evidence="8">
    <location>
        <begin position="172"/>
        <end position="189"/>
    </location>
</feature>
<evidence type="ECO:0000256" key="4">
    <source>
        <dbReference type="ARBA" id="ARBA00022741"/>
    </source>
</evidence>
<dbReference type="InterPro" id="IPR036640">
    <property type="entry name" value="ABC1_TM_sf"/>
</dbReference>
<dbReference type="SMART" id="SM00382">
    <property type="entry name" value="AAA"/>
    <property type="match status" value="1"/>
</dbReference>
<dbReference type="InterPro" id="IPR003439">
    <property type="entry name" value="ABC_transporter-like_ATP-bd"/>
</dbReference>
<feature type="transmembrane region" description="Helical" evidence="8">
    <location>
        <begin position="94"/>
        <end position="115"/>
    </location>
</feature>
<dbReference type="InterPro" id="IPR017871">
    <property type="entry name" value="ABC_transporter-like_CS"/>
</dbReference>
<evidence type="ECO:0000256" key="6">
    <source>
        <dbReference type="ARBA" id="ARBA00022989"/>
    </source>
</evidence>
<dbReference type="Pfam" id="PF00005">
    <property type="entry name" value="ABC_tran"/>
    <property type="match status" value="1"/>
</dbReference>
<dbReference type="InterPro" id="IPR011527">
    <property type="entry name" value="ABC1_TM_dom"/>
</dbReference>
<keyword evidence="12" id="KW-1185">Reference proteome</keyword>
<gene>
    <name evidence="11" type="ORF">GCM10007879_05240</name>
</gene>
<sequence length="612" mass="66391">MSDLSSPEVKDAKARDNKSRLEKVILTSDREGGTKSSEPLKALLPFLLKYPYRLGFTALFLLVAAFAALAIPFFAGNIIDEGFVTQNLGVVNSYSLAIIAIAGVLAVASAARFYFISVIGMRVITDIRRAVFDHLMNMDVVFFDTNRTGELISRITSDVSIVRGALDSSLPVVLRSGVMLAGAVIMMFVTSFYLASAVVIIIPVLVFPVVWLGKYIRGLSRKQQDKIADLAALATETFGAIKTIKAFTREDQRNEEYGEYAEASYQSEASRLLVRAGMIAFVIFLTASGIVGLIWLGTQLVSSGQITVGELGQFLIYAMMATGTLTGISEILGTLQTVAGATERITEILATEPSIDAAENPIALPVPSPATVTFDDVHFQYLTREDEAVLNGISFDVKSGETIALVGPSGAGKSTVFSLLQRFYDVSGGSIRVDGVDVREAEFTELRKRFAYVEQDAIMFSGTIAENIRFGKPDASDEEVKEAARIALVDEFVQRLEHGYESIVGERGVMLSGGQKQRVAIARALLKDAPILLLDEATSALDAESETKVQQALERLMVGRTTLVVAHRLATIKNADRILVLEGGKVIDEGTHDQLVEKGGRYAELAKLQFQQ</sequence>
<keyword evidence="3 8" id="KW-0812">Transmembrane</keyword>
<dbReference type="Pfam" id="PF00664">
    <property type="entry name" value="ABC_membrane"/>
    <property type="match status" value="1"/>
</dbReference>
<organism evidence="11 12">
    <name type="scientific">Maritalea porphyrae</name>
    <dbReference type="NCBI Taxonomy" id="880732"/>
    <lineage>
        <taxon>Bacteria</taxon>
        <taxon>Pseudomonadati</taxon>
        <taxon>Pseudomonadota</taxon>
        <taxon>Alphaproteobacteria</taxon>
        <taxon>Hyphomicrobiales</taxon>
        <taxon>Devosiaceae</taxon>
        <taxon>Maritalea</taxon>
    </lineage>
</organism>
<comment type="subcellular location">
    <subcellularLocation>
        <location evidence="1">Cell membrane</location>
        <topology evidence="1">Multi-pass membrane protein</topology>
    </subcellularLocation>
</comment>
<evidence type="ECO:0000256" key="7">
    <source>
        <dbReference type="ARBA" id="ARBA00023136"/>
    </source>
</evidence>
<keyword evidence="6 8" id="KW-1133">Transmembrane helix</keyword>
<dbReference type="PROSITE" id="PS00211">
    <property type="entry name" value="ABC_TRANSPORTER_1"/>
    <property type="match status" value="1"/>
</dbReference>
<dbReference type="EMBL" id="BSNI01000001">
    <property type="protein sequence ID" value="GLQ16275.1"/>
    <property type="molecule type" value="Genomic_DNA"/>
</dbReference>
<evidence type="ECO:0000313" key="12">
    <source>
        <dbReference type="Proteomes" id="UP001161405"/>
    </source>
</evidence>
<dbReference type="InterPro" id="IPR027417">
    <property type="entry name" value="P-loop_NTPase"/>
</dbReference>
<keyword evidence="7 8" id="KW-0472">Membrane</keyword>
<dbReference type="PANTHER" id="PTHR43394">
    <property type="entry name" value="ATP-DEPENDENT PERMEASE MDL1, MITOCHONDRIAL"/>
    <property type="match status" value="1"/>
</dbReference>
<dbReference type="PROSITE" id="PS50893">
    <property type="entry name" value="ABC_TRANSPORTER_2"/>
    <property type="match status" value="1"/>
</dbReference>
<feature type="transmembrane region" description="Helical" evidence="8">
    <location>
        <begin position="195"/>
        <end position="216"/>
    </location>
</feature>
<dbReference type="SUPFAM" id="SSF90123">
    <property type="entry name" value="ABC transporter transmembrane region"/>
    <property type="match status" value="1"/>
</dbReference>